<evidence type="ECO:0000256" key="2">
    <source>
        <dbReference type="ARBA" id="ARBA00022603"/>
    </source>
</evidence>
<evidence type="ECO:0000256" key="5">
    <source>
        <dbReference type="ARBA" id="ARBA00023204"/>
    </source>
</evidence>
<reference evidence="8 9" key="1">
    <citation type="journal article" date="2015" name="Int. J. Syst. Evol. Microbiol.">
        <title>Sphingomonas hengshuiensis sp. nov., isolated from lake wetland.</title>
        <authorList>
            <person name="Wei S."/>
            <person name="Wang T."/>
            <person name="Liu H."/>
            <person name="Zhang C."/>
            <person name="Guo J."/>
            <person name="Wang Q."/>
            <person name="Liang K."/>
            <person name="Zhang Z."/>
        </authorList>
    </citation>
    <scope>NUCLEOTIDE SEQUENCE [LARGE SCALE GENOMIC DNA]</scope>
    <source>
        <strain evidence="8 9">WHSC-8</strain>
    </source>
</reference>
<dbReference type="GO" id="GO:0006281">
    <property type="term" value="P:DNA repair"/>
    <property type="evidence" value="ECO:0007669"/>
    <property type="project" value="UniProtKB-KW"/>
</dbReference>
<dbReference type="InterPro" id="IPR036388">
    <property type="entry name" value="WH-like_DNA-bd_sf"/>
</dbReference>
<evidence type="ECO:0000256" key="6">
    <source>
        <dbReference type="ARBA" id="ARBA00049348"/>
    </source>
</evidence>
<feature type="domain" description="Methylated-DNA-[protein]-cysteine S-methyltransferase DNA binding" evidence="7">
    <location>
        <begin position="82"/>
        <end position="152"/>
    </location>
</feature>
<evidence type="ECO:0000256" key="1">
    <source>
        <dbReference type="ARBA" id="ARBA00001286"/>
    </source>
</evidence>
<comment type="catalytic activity">
    <reaction evidence="1">
        <text>a 4-O-methyl-thymidine in DNA + L-cysteinyl-[protein] = a thymidine in DNA + S-methyl-L-cysteinyl-[protein]</text>
        <dbReference type="Rhea" id="RHEA:53428"/>
        <dbReference type="Rhea" id="RHEA-COMP:10131"/>
        <dbReference type="Rhea" id="RHEA-COMP:10132"/>
        <dbReference type="Rhea" id="RHEA-COMP:13555"/>
        <dbReference type="Rhea" id="RHEA-COMP:13556"/>
        <dbReference type="ChEBI" id="CHEBI:29950"/>
        <dbReference type="ChEBI" id="CHEBI:82612"/>
        <dbReference type="ChEBI" id="CHEBI:137386"/>
        <dbReference type="ChEBI" id="CHEBI:137387"/>
        <dbReference type="EC" id="2.1.1.63"/>
    </reaction>
</comment>
<dbReference type="PROSITE" id="PS00374">
    <property type="entry name" value="MGMT"/>
    <property type="match status" value="1"/>
</dbReference>
<keyword evidence="9" id="KW-1185">Reference proteome</keyword>
<evidence type="ECO:0000256" key="3">
    <source>
        <dbReference type="ARBA" id="ARBA00022679"/>
    </source>
</evidence>
<dbReference type="SUPFAM" id="SSF53155">
    <property type="entry name" value="Methylated DNA-protein cysteine methyltransferase domain"/>
    <property type="match status" value="1"/>
</dbReference>
<dbReference type="PANTHER" id="PTHR10815">
    <property type="entry name" value="METHYLATED-DNA--PROTEIN-CYSTEINE METHYLTRANSFERASE"/>
    <property type="match status" value="1"/>
</dbReference>
<dbReference type="InterPro" id="IPR014048">
    <property type="entry name" value="MethylDNA_cys_MeTrfase_DNA-bd"/>
</dbReference>
<dbReference type="PANTHER" id="PTHR10815:SF13">
    <property type="entry name" value="METHYLATED-DNA--PROTEIN-CYSTEINE METHYLTRANSFERASE"/>
    <property type="match status" value="1"/>
</dbReference>
<evidence type="ECO:0000256" key="4">
    <source>
        <dbReference type="ARBA" id="ARBA00022763"/>
    </source>
</evidence>
<accession>A0A7U4LGX6</accession>
<dbReference type="SUPFAM" id="SSF46767">
    <property type="entry name" value="Methylated DNA-protein cysteine methyltransferase, C-terminal domain"/>
    <property type="match status" value="1"/>
</dbReference>
<sequence length="160" mass="16807">MYARDHALIATPIGIVRIEGDDALVHAIRIEAPGSVARAGCAAAVRDAHDQIAEWFAGSRKHFTLALAPAATDRGAVLRAGLVAVGYGETLSYGELAITLRSSARAVGQLCARNPFPIVVPCHRILGAGGALGAYSAGDGPVTKSWLLEHERRFSEGRLL</sequence>
<dbReference type="CDD" id="cd06445">
    <property type="entry name" value="ATase"/>
    <property type="match status" value="1"/>
</dbReference>
<keyword evidence="4" id="KW-0227">DNA damage</keyword>
<dbReference type="Pfam" id="PF01035">
    <property type="entry name" value="DNA_binding_1"/>
    <property type="match status" value="1"/>
</dbReference>
<dbReference type="GO" id="GO:0032259">
    <property type="term" value="P:methylation"/>
    <property type="evidence" value="ECO:0007669"/>
    <property type="project" value="UniProtKB-KW"/>
</dbReference>
<proteinExistence type="predicted"/>
<protein>
    <submittedName>
        <fullName evidence="8">Cysteine methyltransferase</fullName>
    </submittedName>
</protein>
<dbReference type="AlphaFoldDB" id="A0A7U4LGX6"/>
<dbReference type="EMBL" id="CP010836">
    <property type="protein sequence ID" value="AJP73604.1"/>
    <property type="molecule type" value="Genomic_DNA"/>
</dbReference>
<keyword evidence="5" id="KW-0234">DNA repair</keyword>
<keyword evidence="2 8" id="KW-0489">Methyltransferase</keyword>
<dbReference type="InterPro" id="IPR001497">
    <property type="entry name" value="MethylDNA_cys_MeTrfase_AS"/>
</dbReference>
<name>A0A7U4LGX6_9SPHN</name>
<dbReference type="GO" id="GO:0003908">
    <property type="term" value="F:methylated-DNA-[protein]-cysteine S-methyltransferase activity"/>
    <property type="evidence" value="ECO:0007669"/>
    <property type="project" value="UniProtKB-EC"/>
</dbReference>
<evidence type="ECO:0000313" key="9">
    <source>
        <dbReference type="Proteomes" id="UP000032300"/>
    </source>
</evidence>
<dbReference type="Gene3D" id="1.10.10.10">
    <property type="entry name" value="Winged helix-like DNA-binding domain superfamily/Winged helix DNA-binding domain"/>
    <property type="match status" value="1"/>
</dbReference>
<reference evidence="8 9" key="2">
    <citation type="submission" date="2015-02" db="EMBL/GenBank/DDBJ databases">
        <title>The complete genome of Sphingomonas hengshuiensis sp. WHSC-8 isolated from soil of Hengshui Lake.</title>
        <authorList>
            <person name="Wei S."/>
            <person name="Guo J."/>
            <person name="Su C."/>
            <person name="Wu R."/>
            <person name="Zhang Z."/>
            <person name="Liang K."/>
            <person name="Li H."/>
            <person name="Wang T."/>
            <person name="Liu H."/>
            <person name="Zhang C."/>
            <person name="Li Z."/>
            <person name="Wang Q."/>
            <person name="Meng J."/>
        </authorList>
    </citation>
    <scope>NUCLEOTIDE SEQUENCE [LARGE SCALE GENOMIC DNA]</scope>
    <source>
        <strain evidence="8 9">WHSC-8</strain>
    </source>
</reference>
<evidence type="ECO:0000259" key="7">
    <source>
        <dbReference type="Pfam" id="PF01035"/>
    </source>
</evidence>
<gene>
    <name evidence="8" type="ORF">TS85_20080</name>
</gene>
<dbReference type="Proteomes" id="UP000032300">
    <property type="component" value="Chromosome"/>
</dbReference>
<comment type="catalytic activity">
    <reaction evidence="6">
        <text>a 6-O-methyl-2'-deoxyguanosine in DNA + L-cysteinyl-[protein] = S-methyl-L-cysteinyl-[protein] + a 2'-deoxyguanosine in DNA</text>
        <dbReference type="Rhea" id="RHEA:24000"/>
        <dbReference type="Rhea" id="RHEA-COMP:10131"/>
        <dbReference type="Rhea" id="RHEA-COMP:10132"/>
        <dbReference type="Rhea" id="RHEA-COMP:11367"/>
        <dbReference type="Rhea" id="RHEA-COMP:11368"/>
        <dbReference type="ChEBI" id="CHEBI:29950"/>
        <dbReference type="ChEBI" id="CHEBI:82612"/>
        <dbReference type="ChEBI" id="CHEBI:85445"/>
        <dbReference type="ChEBI" id="CHEBI:85448"/>
        <dbReference type="EC" id="2.1.1.63"/>
    </reaction>
</comment>
<dbReference type="NCBIfam" id="TIGR00589">
    <property type="entry name" value="ogt"/>
    <property type="match status" value="1"/>
</dbReference>
<dbReference type="KEGG" id="sphi:TS85_20080"/>
<organism evidence="8 9">
    <name type="scientific">Sphingomonas hengshuiensis</name>
    <dbReference type="NCBI Taxonomy" id="1609977"/>
    <lineage>
        <taxon>Bacteria</taxon>
        <taxon>Pseudomonadati</taxon>
        <taxon>Pseudomonadota</taxon>
        <taxon>Alphaproteobacteria</taxon>
        <taxon>Sphingomonadales</taxon>
        <taxon>Sphingomonadaceae</taxon>
        <taxon>Sphingomonas</taxon>
    </lineage>
</organism>
<dbReference type="Gene3D" id="3.30.160.70">
    <property type="entry name" value="Methylated DNA-protein cysteine methyltransferase domain"/>
    <property type="match status" value="1"/>
</dbReference>
<dbReference type="OrthoDB" id="9802228at2"/>
<keyword evidence="3 8" id="KW-0808">Transferase</keyword>
<dbReference type="InterPro" id="IPR036631">
    <property type="entry name" value="MGMT_N_sf"/>
</dbReference>
<evidence type="ECO:0000313" key="8">
    <source>
        <dbReference type="EMBL" id="AJP73604.1"/>
    </source>
</evidence>
<dbReference type="InterPro" id="IPR036217">
    <property type="entry name" value="MethylDNA_cys_MeTrfase_DNAb"/>
</dbReference>